<dbReference type="EMBL" id="BNAP01000007">
    <property type="protein sequence ID" value="GHG90822.1"/>
    <property type="molecule type" value="Genomic_DNA"/>
</dbReference>
<dbReference type="PANTHER" id="PTHR22642">
    <property type="entry name" value="IMIDAZOLONEPROPIONASE"/>
    <property type="match status" value="1"/>
</dbReference>
<dbReference type="Gene3D" id="3.20.20.140">
    <property type="entry name" value="Metal-dependent hydrolases"/>
    <property type="match status" value="1"/>
</dbReference>
<comment type="caution">
    <text evidence="2">The sequence shown here is derived from an EMBL/GenBank/DDBJ whole genome shotgun (WGS) entry which is preliminary data.</text>
</comment>
<reference evidence="2" key="2">
    <citation type="submission" date="2020-09" db="EMBL/GenBank/DDBJ databases">
        <authorList>
            <person name="Sun Q."/>
            <person name="Zhou Y."/>
        </authorList>
    </citation>
    <scope>NUCLEOTIDE SEQUENCE</scope>
    <source>
        <strain evidence="2">CGMCC 1.7081</strain>
    </source>
</reference>
<organism evidence="2 3">
    <name type="scientific">Pseudodonghicola xiamenensis</name>
    <dbReference type="NCBI Taxonomy" id="337702"/>
    <lineage>
        <taxon>Bacteria</taxon>
        <taxon>Pseudomonadati</taxon>
        <taxon>Pseudomonadota</taxon>
        <taxon>Alphaproteobacteria</taxon>
        <taxon>Rhodobacterales</taxon>
        <taxon>Paracoccaceae</taxon>
        <taxon>Pseudodonghicola</taxon>
    </lineage>
</organism>
<dbReference type="CDD" id="cd01300">
    <property type="entry name" value="YtcJ_like"/>
    <property type="match status" value="1"/>
</dbReference>
<name>A0A8J3H8U0_9RHOB</name>
<dbReference type="InterPro" id="IPR033932">
    <property type="entry name" value="YtcJ-like"/>
</dbReference>
<dbReference type="SUPFAM" id="SSF51338">
    <property type="entry name" value="Composite domain of metallo-dependent hydrolases"/>
    <property type="match status" value="1"/>
</dbReference>
<feature type="domain" description="Amidohydrolase 3" evidence="1">
    <location>
        <begin position="38"/>
        <end position="536"/>
    </location>
</feature>
<dbReference type="SUPFAM" id="SSF51556">
    <property type="entry name" value="Metallo-dependent hydrolases"/>
    <property type="match status" value="1"/>
</dbReference>
<dbReference type="Pfam" id="PF07969">
    <property type="entry name" value="Amidohydro_3"/>
    <property type="match status" value="1"/>
</dbReference>
<evidence type="ECO:0000259" key="1">
    <source>
        <dbReference type="Pfam" id="PF07969"/>
    </source>
</evidence>
<keyword evidence="3" id="KW-1185">Reference proteome</keyword>
<dbReference type="Gene3D" id="2.30.40.10">
    <property type="entry name" value="Urease, subunit C, domain 1"/>
    <property type="match status" value="1"/>
</dbReference>
<evidence type="ECO:0000313" key="3">
    <source>
        <dbReference type="Proteomes" id="UP000611500"/>
    </source>
</evidence>
<protein>
    <submittedName>
        <fullName evidence="2">Amidohydrolase</fullName>
    </submittedName>
</protein>
<dbReference type="PANTHER" id="PTHR22642:SF2">
    <property type="entry name" value="PROTEIN LONG AFTER FAR-RED 3"/>
    <property type="match status" value="1"/>
</dbReference>
<sequence length="539" mass="58292">MDPDHPRAEAIAVDGNRILAVGSGAEIAALAGPETRRIDAAGATVLPGLTEAHLHIFSGAAGLSQLQLAQVHGLEALREALAGYAAENPEASLLICKGADYNLFGPGISTTRQLLDQAMADRPVILIAGDHHTAWANTAALELAGILQGAETAVGTEVVMGEDGTATGELREFDAYMLVMRHRNSGGRENLGMTGSEPGVEVTPEQWEEDLETMRRGLAYCASFGFTSLHNMDGNLYQLKLLRELENRGQLISRIEVPFHLTPGMTAEALETASQMAVEFNSDRLRSGRVKMFMDGVIDSGTAVMVEDYADQPGWKGEPLHQAEVFNAICIEADRRGLQISVHAIGDGAVRRVLDVYEAAQKANGPRDSRHRIEHIEVIHPDDIPRVKELGVIYSMQPSHPPGAMDFPLIPWTAKVGAARWPYAFPVAALRDLGVPICFASDWPVADIDPMRSVHAAMTRKPWREDHPDNSVTLQQALKYYTHGGAFAGFDEGRLGSLKPGMLADIVVMDRDLEALAPEEVDSAHAAVTICDGTVIWQA</sequence>
<reference evidence="2" key="1">
    <citation type="journal article" date="2014" name="Int. J. Syst. Evol. Microbiol.">
        <title>Complete genome sequence of Corynebacterium casei LMG S-19264T (=DSM 44701T), isolated from a smear-ripened cheese.</title>
        <authorList>
            <consortium name="US DOE Joint Genome Institute (JGI-PGF)"/>
            <person name="Walter F."/>
            <person name="Albersmeier A."/>
            <person name="Kalinowski J."/>
            <person name="Ruckert C."/>
        </authorList>
    </citation>
    <scope>NUCLEOTIDE SEQUENCE</scope>
    <source>
        <strain evidence="2">CGMCC 1.7081</strain>
    </source>
</reference>
<dbReference type="Proteomes" id="UP000611500">
    <property type="component" value="Unassembled WGS sequence"/>
</dbReference>
<dbReference type="AlphaFoldDB" id="A0A8J3H8U0"/>
<dbReference type="GO" id="GO:0016810">
    <property type="term" value="F:hydrolase activity, acting on carbon-nitrogen (but not peptide) bonds"/>
    <property type="evidence" value="ECO:0007669"/>
    <property type="project" value="InterPro"/>
</dbReference>
<dbReference type="InterPro" id="IPR011059">
    <property type="entry name" value="Metal-dep_hydrolase_composite"/>
</dbReference>
<dbReference type="InterPro" id="IPR013108">
    <property type="entry name" value="Amidohydro_3"/>
</dbReference>
<proteinExistence type="predicted"/>
<dbReference type="InterPro" id="IPR032466">
    <property type="entry name" value="Metal_Hydrolase"/>
</dbReference>
<gene>
    <name evidence="2" type="ORF">GCM10010961_21800</name>
</gene>
<accession>A0A8J3H8U0</accession>
<evidence type="ECO:0000313" key="2">
    <source>
        <dbReference type="EMBL" id="GHG90822.1"/>
    </source>
</evidence>
<dbReference type="Gene3D" id="3.10.310.70">
    <property type="match status" value="1"/>
</dbReference>